<protein>
    <submittedName>
        <fullName evidence="2">Uncharacterized protein</fullName>
    </submittedName>
</protein>
<organism evidence="2 3">
    <name type="scientific">Desmophyllum pertusum</name>
    <dbReference type="NCBI Taxonomy" id="174260"/>
    <lineage>
        <taxon>Eukaryota</taxon>
        <taxon>Metazoa</taxon>
        <taxon>Cnidaria</taxon>
        <taxon>Anthozoa</taxon>
        <taxon>Hexacorallia</taxon>
        <taxon>Scleractinia</taxon>
        <taxon>Caryophylliina</taxon>
        <taxon>Caryophylliidae</taxon>
        <taxon>Desmophyllum</taxon>
    </lineage>
</organism>
<comment type="caution">
    <text evidence="2">The sequence shown here is derived from an EMBL/GenBank/DDBJ whole genome shotgun (WGS) entry which is preliminary data.</text>
</comment>
<proteinExistence type="predicted"/>
<dbReference type="OrthoDB" id="5972573at2759"/>
<name>A0A9W9Z8T4_9CNID</name>
<accession>A0A9W9Z8T4</accession>
<evidence type="ECO:0000313" key="2">
    <source>
        <dbReference type="EMBL" id="KAJ7376970.1"/>
    </source>
</evidence>
<dbReference type="EMBL" id="MU826385">
    <property type="protein sequence ID" value="KAJ7376970.1"/>
    <property type="molecule type" value="Genomic_DNA"/>
</dbReference>
<gene>
    <name evidence="2" type="ORF">OS493_031242</name>
</gene>
<dbReference type="AlphaFoldDB" id="A0A9W9Z8T4"/>
<evidence type="ECO:0000313" key="3">
    <source>
        <dbReference type="Proteomes" id="UP001163046"/>
    </source>
</evidence>
<keyword evidence="3" id="KW-1185">Reference proteome</keyword>
<feature type="region of interest" description="Disordered" evidence="1">
    <location>
        <begin position="153"/>
        <end position="176"/>
    </location>
</feature>
<dbReference type="Proteomes" id="UP001163046">
    <property type="component" value="Unassembled WGS sequence"/>
</dbReference>
<feature type="compositionally biased region" description="Acidic residues" evidence="1">
    <location>
        <begin position="163"/>
        <end position="176"/>
    </location>
</feature>
<evidence type="ECO:0000256" key="1">
    <source>
        <dbReference type="SAM" id="MobiDB-lite"/>
    </source>
</evidence>
<reference evidence="2" key="1">
    <citation type="submission" date="2023-01" db="EMBL/GenBank/DDBJ databases">
        <title>Genome assembly of the deep-sea coral Lophelia pertusa.</title>
        <authorList>
            <person name="Herrera S."/>
            <person name="Cordes E."/>
        </authorList>
    </citation>
    <scope>NUCLEOTIDE SEQUENCE</scope>
    <source>
        <strain evidence="2">USNM1676648</strain>
        <tissue evidence="2">Polyp</tissue>
    </source>
</reference>
<sequence length="176" mass="20352">MAEAVQWLDGRANVEGNVEKICPKRHIRQNQWQPGWDQLHWQRDYDYISDYECIFNYPINVAGNIDLYGRGIWDNLQADKLERGTNVPITNLAHFTNQENADGIIENGGFRGGMKKINEDEQDCDILAKFSWWSPTFTGEDKKKVRETLGKAIQPFLGHNDDQDSDDQDSDDQDPY</sequence>